<dbReference type="InterPro" id="IPR013783">
    <property type="entry name" value="Ig-like_fold"/>
</dbReference>
<feature type="domain" description="Abnormal spindle-like microcephaly-associated protein ASH" evidence="4">
    <location>
        <begin position="1640"/>
        <end position="1721"/>
    </location>
</feature>
<dbReference type="InterPro" id="IPR054089">
    <property type="entry name" value="Cep192-like_D3"/>
</dbReference>
<evidence type="ECO:0000313" key="6">
    <source>
        <dbReference type="EMBL" id="SET90554.1"/>
    </source>
</evidence>
<dbReference type="NCBIfam" id="NF012200">
    <property type="entry name" value="choice_anch_D"/>
    <property type="match status" value="12"/>
</dbReference>
<keyword evidence="3" id="KW-0472">Membrane</keyword>
<dbReference type="Pfam" id="PF15780">
    <property type="entry name" value="ASH"/>
    <property type="match status" value="2"/>
</dbReference>
<keyword evidence="3" id="KW-1133">Transmembrane helix</keyword>
<comment type="subcellular location">
    <subcellularLocation>
        <location evidence="1">Cytoplasm</location>
    </subcellularLocation>
</comment>
<dbReference type="EMBL" id="FOIJ01000005">
    <property type="protein sequence ID" value="SET90554.1"/>
    <property type="molecule type" value="Genomic_DNA"/>
</dbReference>
<sequence length="1774" mass="185300">MGDYKPLTVQLLNDSLVPIESVLSFSGAVDGNPFVTVPSVDSPFIVDGPSSISVIFNPEARAAYARTLTVTSTNGCWSDTLELLGRGVAPVLTPTPLTVNLPDTPVNTLSPVSAVTVKNEGSAALTVTDVKMTGSHQTLFQVTPQSFTVEAGKSRDVNVRFSPGANEVTATTKLSFLSNDPQGAQQEITLSARGVNPQLSVLPGSLPFGERVLHDAGVLSLRATKSGLGTLTVTDVAIAGTGTDQFTVNPKAFSIGEGSDAGVNLTVTFNPSAPGDAGVTLSFISNQTTGTQPVVRATGRGISPELQLSATSIPFPDQQINTALVRSLTVTNHGTGTLVFDAGFKSNPSGFFQLPETRLLVPENDSRTLTVTFQPTAQGSFLAELTYSTNEVGSPTGTISLSGRGVNPVLSFNPSDAGFPEQLVGSDGGTLTIMATNSGSGTVKVSKVVMTGDAEHFKVSPATFDVPSGADAGTPLTVQFAPKFKVDAGVVLTFESNQAAGPMAAVSLHGRGVEPRYSVLSLLDFEERLVNALAQKTLRFENTGTGVLTITNLAIQGADQAYFDISEHSLSIPENSFKELNVTFRPDVARLFDAQLAFTSNQPNRTSGTVTLRGKGVSLGYTLSASSLDFGFVGLGTTSTQPLEGGLVVTNTGTGSITLNLQVEGGGLAFGADTASVNVLPGQPKTLRVTFAPSTEGAVQANLKVTSNIQGRLDTVVLKGTGALPNFQVEPASLEFGPMYPTGAAILPVTIRNLGNVPLRLASTGVTITSSSGGFTHTASLPREIPVGASGVYTFNVRFSPGAQDAVSSYSGSLKVEVTPATGQGTGTSDFKTVPMSGSKATAPQLSMDLPGGKHDFGSVQVGAESKLTITLSNSSSAPVYVAGITEALPHFHVVYADPLTQPITNTSPWTFQVVFSPTQEASTGERTLNVNFLGFESLPFTVQGSGVAAKMSFDPLVLDFKNQRVKTTSGAKLVLIKNEGSTDLVISQILPSDDVFSFTTVETLKDDEGRTFAALDGGTPSPPDGGWTVGPQKHLAVFVKFTPKELVAKEEQLIVLSKYFSAGDGGFPVLKGTGVDGRLVLASDGGLVFDGVEVGTSSTQFARLVNVGNYPLRLETIDASANSAFNLSRECEGVVLEQDGGSCPVGVTFTPPFRGGFVEDAVVTSDSPTNGELRIQLSGKAVAADMKLRPGELRFGPSNLGEAITREFSVVNDGERDLLVSRIAIEGSGADAGTEGSFLVEESDGGSQFRVDAGASASVRISFMPRTTGSHAGRAVVYSNGVRGDGGTMAVQLEGSGVAPTLEVSPDGGLLFANTPVGGHAVLPLTVTNKGEGQLKLSNIVVSGLDKGTFAVSPSSLQPLARDASATLTVTMSPQAERQFFAQVEITSNELSHPLVIVPLTGAGGSRKIQIPPLLNFGLQLVSKTSAKRIVTLVNRDQQPVVIKKLEIEQETVGQFVHDEIPSDYTLAPYPMGQDAGTSYHQLDLGMVFTPTAEAKVSGKLKIYMDDSPEPRVVELRGEGTSSVFSMSPPELAFGVVRSGSKVDKRLTITNMSDEPVTLYGPSQSYRTGEGFRILDWSEGVPRQLGGGSSTTVQVSYEAPKQMLSEATLIFGSEPRQRQGVEVAMTGRVIDLTVSVKPDSLDFERVDVGSPAESREVVITNNSSSAQKVNVQQSQADSPFTLEAAALASPIPAEGSASFTVTFAPQTTSLAESEVQVWVQGAETPEVRLPVRGQGRSLTGQGGGCSFGSTGVGSASLMALMALWVWASRRRNG</sequence>
<protein>
    <submittedName>
        <fullName evidence="6">Abnormal spindle-like microcephaly-assoc'd, ASPM-SPD-2-Hydin</fullName>
    </submittedName>
</protein>
<keyword evidence="2" id="KW-0963">Cytoplasm</keyword>
<evidence type="ECO:0000256" key="3">
    <source>
        <dbReference type="SAM" id="Phobius"/>
    </source>
</evidence>
<reference evidence="7" key="1">
    <citation type="submission" date="2016-10" db="EMBL/GenBank/DDBJ databases">
        <authorList>
            <person name="Varghese N."/>
            <person name="Submissions S."/>
        </authorList>
    </citation>
    <scope>NUCLEOTIDE SEQUENCE [LARGE SCALE GENOMIC DNA]</scope>
    <source>
        <strain evidence="7">DSM 16858</strain>
    </source>
</reference>
<dbReference type="InterPro" id="IPR031549">
    <property type="entry name" value="ASH"/>
</dbReference>
<feature type="domain" description="Cep192-like" evidence="5">
    <location>
        <begin position="113"/>
        <end position="192"/>
    </location>
</feature>
<gene>
    <name evidence="6" type="ORF">SAMN05443639_105252</name>
</gene>
<proteinExistence type="predicted"/>
<evidence type="ECO:0000256" key="2">
    <source>
        <dbReference type="ARBA" id="ARBA00022490"/>
    </source>
</evidence>
<evidence type="ECO:0000256" key="1">
    <source>
        <dbReference type="ARBA" id="ARBA00004496"/>
    </source>
</evidence>
<name>A0A1I0I4B1_9BACT</name>
<evidence type="ECO:0000259" key="5">
    <source>
        <dbReference type="Pfam" id="PF22067"/>
    </source>
</evidence>
<feature type="transmembrane region" description="Helical" evidence="3">
    <location>
        <begin position="1748"/>
        <end position="1768"/>
    </location>
</feature>
<dbReference type="GO" id="GO:0005737">
    <property type="term" value="C:cytoplasm"/>
    <property type="evidence" value="ECO:0007669"/>
    <property type="project" value="UniProtKB-SubCell"/>
</dbReference>
<dbReference type="Pfam" id="PF22067">
    <property type="entry name" value="Cep192_D3"/>
    <property type="match status" value="1"/>
</dbReference>
<keyword evidence="3" id="KW-0812">Transmembrane</keyword>
<dbReference type="Proteomes" id="UP000199181">
    <property type="component" value="Unassembled WGS sequence"/>
</dbReference>
<dbReference type="Gene3D" id="2.60.40.10">
    <property type="entry name" value="Immunoglobulins"/>
    <property type="match status" value="14"/>
</dbReference>
<accession>A0A1I0I4B1</accession>
<dbReference type="PANTHER" id="PTHR23053:SF0">
    <property type="entry name" value="HYDROCEPHALUS-INDUCING PROTEIN HOMOLOG"/>
    <property type="match status" value="1"/>
</dbReference>
<organism evidence="6 7">
    <name type="scientific">Stigmatella erecta</name>
    <dbReference type="NCBI Taxonomy" id="83460"/>
    <lineage>
        <taxon>Bacteria</taxon>
        <taxon>Pseudomonadati</taxon>
        <taxon>Myxococcota</taxon>
        <taxon>Myxococcia</taxon>
        <taxon>Myxococcales</taxon>
        <taxon>Cystobacterineae</taxon>
        <taxon>Archangiaceae</taxon>
        <taxon>Stigmatella</taxon>
    </lineage>
</organism>
<keyword evidence="7" id="KW-1185">Reference proteome</keyword>
<dbReference type="InterPro" id="IPR033305">
    <property type="entry name" value="Hydin-like"/>
</dbReference>
<dbReference type="PANTHER" id="PTHR23053">
    <property type="entry name" value="DLEC1 DELETED IN LUNG AND ESOPHAGEAL CANCER 1"/>
    <property type="match status" value="1"/>
</dbReference>
<evidence type="ECO:0000259" key="4">
    <source>
        <dbReference type="Pfam" id="PF15780"/>
    </source>
</evidence>
<feature type="domain" description="Abnormal spindle-like microcephaly-associated protein ASH" evidence="4">
    <location>
        <begin position="626"/>
        <end position="713"/>
    </location>
</feature>
<evidence type="ECO:0000313" key="7">
    <source>
        <dbReference type="Proteomes" id="UP000199181"/>
    </source>
</evidence>